<dbReference type="PROSITE" id="PS50995">
    <property type="entry name" value="HTH_MARR_2"/>
    <property type="match status" value="1"/>
</dbReference>
<dbReference type="PANTHER" id="PTHR42756:SF2">
    <property type="entry name" value="MARR FAMILY REGULATORY PROTEIN"/>
    <property type="match status" value="1"/>
</dbReference>
<evidence type="ECO:0000313" key="5">
    <source>
        <dbReference type="EMBL" id="MBS7525195.1"/>
    </source>
</evidence>
<reference evidence="5 6" key="1">
    <citation type="submission" date="2021-05" db="EMBL/GenBank/DDBJ databases">
        <title>Fusibacter ferrireducens sp. nov., an anaerobic, sulfur- and Fe-reducing bacterium isolated from the mangrove sediment.</title>
        <authorList>
            <person name="Qiu D."/>
        </authorList>
    </citation>
    <scope>NUCLEOTIDE SEQUENCE [LARGE SCALE GENOMIC DNA]</scope>
    <source>
        <strain evidence="5 6">DSM 12116</strain>
    </source>
</reference>
<dbReference type="Gene3D" id="1.10.10.10">
    <property type="entry name" value="Winged helix-like DNA-binding domain superfamily/Winged helix DNA-binding domain"/>
    <property type="match status" value="1"/>
</dbReference>
<sequence>MKDLKLKGSILRDVGSLARAVNTINDIKYITLDLHKNQYIFLTRICENEGISLKALSIMLKVDKTTTTKAVQKLIRDGYVTKEKDEVDARVFRLFSTRKSKAVYNMIIDEENRAIDKCFEGFTTAEINTVQKLLQKMNANLAPDWYETKNYKGGVHDSE</sequence>
<gene>
    <name evidence="5" type="ORF">KHM83_00745</name>
</gene>
<evidence type="ECO:0000313" key="6">
    <source>
        <dbReference type="Proteomes" id="UP000746471"/>
    </source>
</evidence>
<evidence type="ECO:0000259" key="4">
    <source>
        <dbReference type="PROSITE" id="PS50995"/>
    </source>
</evidence>
<keyword evidence="6" id="KW-1185">Reference proteome</keyword>
<feature type="domain" description="HTH marR-type" evidence="4">
    <location>
        <begin position="7"/>
        <end position="139"/>
    </location>
</feature>
<evidence type="ECO:0000256" key="2">
    <source>
        <dbReference type="ARBA" id="ARBA00023125"/>
    </source>
</evidence>
<keyword evidence="1" id="KW-0805">Transcription regulation</keyword>
<evidence type="ECO:0000256" key="3">
    <source>
        <dbReference type="ARBA" id="ARBA00023163"/>
    </source>
</evidence>
<protein>
    <submittedName>
        <fullName evidence="5">MarR family transcriptional regulator</fullName>
    </submittedName>
</protein>
<dbReference type="InterPro" id="IPR036388">
    <property type="entry name" value="WH-like_DNA-bd_sf"/>
</dbReference>
<dbReference type="SUPFAM" id="SSF46785">
    <property type="entry name" value="Winged helix' DNA-binding domain"/>
    <property type="match status" value="1"/>
</dbReference>
<dbReference type="InterPro" id="IPR000835">
    <property type="entry name" value="HTH_MarR-typ"/>
</dbReference>
<organism evidence="5 6">
    <name type="scientific">Fusibacter paucivorans</name>
    <dbReference type="NCBI Taxonomy" id="76009"/>
    <lineage>
        <taxon>Bacteria</taxon>
        <taxon>Bacillati</taxon>
        <taxon>Bacillota</taxon>
        <taxon>Clostridia</taxon>
        <taxon>Eubacteriales</taxon>
        <taxon>Eubacteriales Family XII. Incertae Sedis</taxon>
        <taxon>Fusibacter</taxon>
    </lineage>
</organism>
<keyword evidence="3" id="KW-0804">Transcription</keyword>
<dbReference type="InterPro" id="IPR036390">
    <property type="entry name" value="WH_DNA-bd_sf"/>
</dbReference>
<dbReference type="Proteomes" id="UP000746471">
    <property type="component" value="Unassembled WGS sequence"/>
</dbReference>
<keyword evidence="2" id="KW-0238">DNA-binding</keyword>
<dbReference type="SMART" id="SM00347">
    <property type="entry name" value="HTH_MARR"/>
    <property type="match status" value="1"/>
</dbReference>
<dbReference type="PANTHER" id="PTHR42756">
    <property type="entry name" value="TRANSCRIPTIONAL REGULATOR, MARR"/>
    <property type="match status" value="1"/>
</dbReference>
<dbReference type="PRINTS" id="PR00598">
    <property type="entry name" value="HTHMARR"/>
</dbReference>
<dbReference type="EMBL" id="JAHBCL010000001">
    <property type="protein sequence ID" value="MBS7525195.1"/>
    <property type="molecule type" value="Genomic_DNA"/>
</dbReference>
<dbReference type="Pfam" id="PF01047">
    <property type="entry name" value="MarR"/>
    <property type="match status" value="1"/>
</dbReference>
<name>A0ABS5PJB0_9FIRM</name>
<evidence type="ECO:0000256" key="1">
    <source>
        <dbReference type="ARBA" id="ARBA00023015"/>
    </source>
</evidence>
<proteinExistence type="predicted"/>
<accession>A0ABS5PJB0</accession>
<comment type="caution">
    <text evidence="5">The sequence shown here is derived from an EMBL/GenBank/DDBJ whole genome shotgun (WGS) entry which is preliminary data.</text>
</comment>